<keyword evidence="5" id="KW-0297">G-protein coupled receptor</keyword>
<dbReference type="GO" id="GO:0042923">
    <property type="term" value="F:neuropeptide binding"/>
    <property type="evidence" value="ECO:0007669"/>
    <property type="project" value="TreeGrafter"/>
</dbReference>
<dbReference type="GO" id="GO:0043005">
    <property type="term" value="C:neuron projection"/>
    <property type="evidence" value="ECO:0007669"/>
    <property type="project" value="TreeGrafter"/>
</dbReference>
<dbReference type="PANTHER" id="PTHR24235:SF13">
    <property type="entry name" value="G-PROTEIN COUPLED RECEPTORS FAMILY 1 PROFILE DOMAIN-CONTAINING PROTEIN"/>
    <property type="match status" value="1"/>
</dbReference>
<evidence type="ECO:0000313" key="11">
    <source>
        <dbReference type="EMBL" id="KAJ6644191.1"/>
    </source>
</evidence>
<dbReference type="Gene3D" id="1.20.1070.10">
    <property type="entry name" value="Rhodopsin 7-helix transmembrane proteins"/>
    <property type="match status" value="1"/>
</dbReference>
<name>A0A9Q0N5Z0_9DIPT</name>
<dbReference type="AlphaFoldDB" id="A0A9Q0N5Z0"/>
<dbReference type="PRINTS" id="PR00237">
    <property type="entry name" value="GPCRRHODOPSN"/>
</dbReference>
<keyword evidence="8" id="KW-0807">Transducer</keyword>
<feature type="transmembrane region" description="Helical" evidence="9">
    <location>
        <begin position="80"/>
        <end position="105"/>
    </location>
</feature>
<feature type="transmembrane region" description="Helical" evidence="9">
    <location>
        <begin position="272"/>
        <end position="290"/>
    </location>
</feature>
<evidence type="ECO:0000256" key="4">
    <source>
        <dbReference type="ARBA" id="ARBA00022989"/>
    </source>
</evidence>
<dbReference type="CDD" id="cd00637">
    <property type="entry name" value="7tm_classA_rhodopsin-like"/>
    <property type="match status" value="1"/>
</dbReference>
<evidence type="ECO:0000313" key="12">
    <source>
        <dbReference type="Proteomes" id="UP001151699"/>
    </source>
</evidence>
<dbReference type="InterPro" id="IPR017452">
    <property type="entry name" value="GPCR_Rhodpsn_7TM"/>
</dbReference>
<dbReference type="PANTHER" id="PTHR24235">
    <property type="entry name" value="NEUROPEPTIDE Y RECEPTOR"/>
    <property type="match status" value="1"/>
</dbReference>
<evidence type="ECO:0000259" key="10">
    <source>
        <dbReference type="PROSITE" id="PS50262"/>
    </source>
</evidence>
<dbReference type="SUPFAM" id="SSF81321">
    <property type="entry name" value="Family A G protein-coupled receptor-like"/>
    <property type="match status" value="1"/>
</dbReference>
<gene>
    <name evidence="11" type="primary">TACR2</name>
    <name evidence="11" type="ORF">Bhyg_09158</name>
</gene>
<evidence type="ECO:0000256" key="3">
    <source>
        <dbReference type="ARBA" id="ARBA00022692"/>
    </source>
</evidence>
<feature type="domain" description="G-protein coupled receptors family 1 profile" evidence="10">
    <location>
        <begin position="24"/>
        <end position="288"/>
    </location>
</feature>
<organism evidence="11 12">
    <name type="scientific">Pseudolycoriella hygida</name>
    <dbReference type="NCBI Taxonomy" id="35572"/>
    <lineage>
        <taxon>Eukaryota</taxon>
        <taxon>Metazoa</taxon>
        <taxon>Ecdysozoa</taxon>
        <taxon>Arthropoda</taxon>
        <taxon>Hexapoda</taxon>
        <taxon>Insecta</taxon>
        <taxon>Pterygota</taxon>
        <taxon>Neoptera</taxon>
        <taxon>Endopterygota</taxon>
        <taxon>Diptera</taxon>
        <taxon>Nematocera</taxon>
        <taxon>Sciaroidea</taxon>
        <taxon>Sciaridae</taxon>
        <taxon>Pseudolycoriella</taxon>
    </lineage>
</organism>
<dbReference type="Pfam" id="PF00001">
    <property type="entry name" value="7tm_1"/>
    <property type="match status" value="1"/>
</dbReference>
<feature type="transmembrane region" description="Helical" evidence="9">
    <location>
        <begin position="12"/>
        <end position="33"/>
    </location>
</feature>
<reference evidence="11" key="1">
    <citation type="submission" date="2022-07" db="EMBL/GenBank/DDBJ databases">
        <authorList>
            <person name="Trinca V."/>
            <person name="Uliana J.V.C."/>
            <person name="Torres T.T."/>
            <person name="Ward R.J."/>
            <person name="Monesi N."/>
        </authorList>
    </citation>
    <scope>NUCLEOTIDE SEQUENCE</scope>
    <source>
        <strain evidence="11">HSMRA1968</strain>
        <tissue evidence="11">Whole embryos</tissue>
    </source>
</reference>
<dbReference type="GO" id="GO:0008188">
    <property type="term" value="F:neuropeptide receptor activity"/>
    <property type="evidence" value="ECO:0007669"/>
    <property type="project" value="TreeGrafter"/>
</dbReference>
<keyword evidence="3 9" id="KW-0812">Transmembrane</keyword>
<proteinExistence type="inferred from homology"/>
<keyword evidence="6 9" id="KW-0472">Membrane</keyword>
<dbReference type="OrthoDB" id="2101615at2759"/>
<evidence type="ECO:0000256" key="9">
    <source>
        <dbReference type="SAM" id="Phobius"/>
    </source>
</evidence>
<dbReference type="InterPro" id="IPR000276">
    <property type="entry name" value="GPCR_Rhodpsn"/>
</dbReference>
<accession>A0A9Q0N5Z0</accession>
<comment type="subcellular location">
    <subcellularLocation>
        <location evidence="1">Membrane</location>
        <topology evidence="1">Multi-pass membrane protein</topology>
    </subcellularLocation>
</comment>
<keyword evidence="4 9" id="KW-1133">Transmembrane helix</keyword>
<dbReference type="EMBL" id="WJQU01000002">
    <property type="protein sequence ID" value="KAJ6644191.1"/>
    <property type="molecule type" value="Genomic_DNA"/>
</dbReference>
<evidence type="ECO:0000256" key="7">
    <source>
        <dbReference type="ARBA" id="ARBA00023170"/>
    </source>
</evidence>
<dbReference type="PROSITE" id="PS50262">
    <property type="entry name" value="G_PROTEIN_RECEP_F1_2"/>
    <property type="match status" value="1"/>
</dbReference>
<protein>
    <submittedName>
        <fullName evidence="11">Substance-K receptor</fullName>
    </submittedName>
</protein>
<evidence type="ECO:0000256" key="6">
    <source>
        <dbReference type="ARBA" id="ARBA00023136"/>
    </source>
</evidence>
<evidence type="ECO:0000256" key="2">
    <source>
        <dbReference type="ARBA" id="ARBA00010663"/>
    </source>
</evidence>
<keyword evidence="7 11" id="KW-0675">Receptor</keyword>
<feature type="transmembrane region" description="Helical" evidence="9">
    <location>
        <begin position="45"/>
        <end position="68"/>
    </location>
</feature>
<sequence length="316" mass="36179">MYNITEDSIILFLYVLTGIVSVIGNGFVLRIILRDRKRRFATATYALIANMALSDLIAGVVIFAQFGFCSKASLDSNTFMEFMCMLVKVTQIVSYFVSTYSMAAIAYERLIVTKSPFAPGTNPKWYIAISWIVGLAYIAICVFDVRVSEFFTPNVLISCRVLFQIDSLKKSPMRTVRAVLLMVFQFIVPLAITGVMYTWLVIKLRQKRIVGEPTDEKIARKERSNRNLTIMLMFTVIAFAVSWIPVHVWHFVMFFQIKLSGGECNSPITYSLFYWFAVSSCAWNPFIYCWRGTKFRGALLQMVPWHKGTEENSEMT</sequence>
<keyword evidence="12" id="KW-1185">Reference proteome</keyword>
<comment type="caution">
    <text evidence="11">The sequence shown here is derived from an EMBL/GenBank/DDBJ whole genome shotgun (WGS) entry which is preliminary data.</text>
</comment>
<feature type="transmembrane region" description="Helical" evidence="9">
    <location>
        <begin position="230"/>
        <end position="252"/>
    </location>
</feature>
<dbReference type="GO" id="GO:0005886">
    <property type="term" value="C:plasma membrane"/>
    <property type="evidence" value="ECO:0007669"/>
    <property type="project" value="TreeGrafter"/>
</dbReference>
<evidence type="ECO:0000256" key="8">
    <source>
        <dbReference type="ARBA" id="ARBA00023224"/>
    </source>
</evidence>
<evidence type="ECO:0000256" key="5">
    <source>
        <dbReference type="ARBA" id="ARBA00023040"/>
    </source>
</evidence>
<dbReference type="Proteomes" id="UP001151699">
    <property type="component" value="Chromosome B"/>
</dbReference>
<comment type="similarity">
    <text evidence="2">Belongs to the G-protein coupled receptor 1 family.</text>
</comment>
<evidence type="ECO:0000256" key="1">
    <source>
        <dbReference type="ARBA" id="ARBA00004141"/>
    </source>
</evidence>
<feature type="transmembrane region" description="Helical" evidence="9">
    <location>
        <begin position="178"/>
        <end position="202"/>
    </location>
</feature>
<feature type="transmembrane region" description="Helical" evidence="9">
    <location>
        <begin position="125"/>
        <end position="145"/>
    </location>
</feature>